<dbReference type="EMBL" id="KQ241598">
    <property type="protein sequence ID" value="KNC87796.1"/>
    <property type="molecule type" value="Genomic_DNA"/>
</dbReference>
<keyword evidence="5 9" id="KW-0418">Kinase</keyword>
<comment type="similarity">
    <text evidence="1">Belongs to the protein kinase superfamily. TKL Ser/Thr protein kinase family.</text>
</comment>
<dbReference type="GeneID" id="25900557"/>
<dbReference type="Gene3D" id="1.10.510.10">
    <property type="entry name" value="Transferase(Phosphotransferase) domain 1"/>
    <property type="match status" value="1"/>
</dbReference>
<feature type="compositionally biased region" description="Polar residues" evidence="7">
    <location>
        <begin position="361"/>
        <end position="379"/>
    </location>
</feature>
<evidence type="ECO:0000259" key="8">
    <source>
        <dbReference type="PROSITE" id="PS50011"/>
    </source>
</evidence>
<dbReference type="STRING" id="667725.A0A0L0GG45"/>
<dbReference type="Pfam" id="PF00069">
    <property type="entry name" value="Pkinase"/>
    <property type="match status" value="1"/>
</dbReference>
<feature type="region of interest" description="Disordered" evidence="7">
    <location>
        <begin position="361"/>
        <end position="389"/>
    </location>
</feature>
<dbReference type="PRINTS" id="PR00109">
    <property type="entry name" value="TYRKINASE"/>
</dbReference>
<dbReference type="GO" id="GO:0005524">
    <property type="term" value="F:ATP binding"/>
    <property type="evidence" value="ECO:0007669"/>
    <property type="project" value="UniProtKB-KW"/>
</dbReference>
<keyword evidence="3" id="KW-0808">Transferase</keyword>
<dbReference type="Proteomes" id="UP000054560">
    <property type="component" value="Unassembled WGS sequence"/>
</dbReference>
<evidence type="ECO:0000256" key="2">
    <source>
        <dbReference type="ARBA" id="ARBA00022527"/>
    </source>
</evidence>
<dbReference type="AlphaFoldDB" id="A0A0L0GG45"/>
<name>A0A0L0GG45_9EUKA</name>
<dbReference type="PANTHER" id="PTHR46485:SF5">
    <property type="entry name" value="CENTER DIVIDER, ISOFORM A"/>
    <property type="match status" value="1"/>
</dbReference>
<evidence type="ECO:0000256" key="1">
    <source>
        <dbReference type="ARBA" id="ARBA00005843"/>
    </source>
</evidence>
<dbReference type="InterPro" id="IPR008271">
    <property type="entry name" value="Ser/Thr_kinase_AS"/>
</dbReference>
<evidence type="ECO:0000256" key="4">
    <source>
        <dbReference type="ARBA" id="ARBA00022741"/>
    </source>
</evidence>
<sequence length="389" mass="42865">MYIVTEYLGGGTLQEYINDASRVKTWHQRVSFAIDGARALAYIHMKGITHRDLKSENFLLTENNRLKLTDFGLSRKISTMKDDRMSYCGTEYMQAPELLMCIDFDHRVDVFSFGLVLLELILNQTHSEDNHLLDRDFRTLGLKLDDVKGSIPHDCPTELTELALLCCSVEKEERPSFKEILAKLRHIEAQPPKENTNVGALAQVDSTGSNVSLSAESGCQISTSDICSRSGSATVTIPERGASTPQIEFAPVNRPSSVPPTGANTAVLPDISNETRSASLNSIHNTAPKRAPSTIKRTARHHIPHRFSIINKSTRIAVLGEMLTRNCDIFTHVRCSVNMPASCQLSPGLEKMALSQNAMNAEHNSSHSAVSFNPVTTAMSPAHSRRAPP</sequence>
<dbReference type="PANTHER" id="PTHR46485">
    <property type="entry name" value="LIM DOMAIN KINASE 1"/>
    <property type="match status" value="1"/>
</dbReference>
<organism evidence="9 10">
    <name type="scientific">Sphaeroforma arctica JP610</name>
    <dbReference type="NCBI Taxonomy" id="667725"/>
    <lineage>
        <taxon>Eukaryota</taxon>
        <taxon>Ichthyosporea</taxon>
        <taxon>Ichthyophonida</taxon>
        <taxon>Sphaeroforma</taxon>
    </lineage>
</organism>
<dbReference type="eggNOG" id="KOG1187">
    <property type="taxonomic scope" value="Eukaryota"/>
</dbReference>
<dbReference type="InterPro" id="IPR011009">
    <property type="entry name" value="Kinase-like_dom_sf"/>
</dbReference>
<dbReference type="RefSeq" id="XP_014161698.1">
    <property type="nucleotide sequence ID" value="XM_014306223.1"/>
</dbReference>
<dbReference type="PROSITE" id="PS00108">
    <property type="entry name" value="PROTEIN_KINASE_ST"/>
    <property type="match status" value="1"/>
</dbReference>
<accession>A0A0L0GG45</accession>
<dbReference type="InterPro" id="IPR001245">
    <property type="entry name" value="Ser-Thr/Tyr_kinase_cat_dom"/>
</dbReference>
<dbReference type="PROSITE" id="PS50011">
    <property type="entry name" value="PROTEIN_KINASE_DOM"/>
    <property type="match status" value="1"/>
</dbReference>
<proteinExistence type="inferred from homology"/>
<keyword evidence="6" id="KW-0067">ATP-binding</keyword>
<dbReference type="SMART" id="SM00220">
    <property type="entry name" value="S_TKc"/>
    <property type="match status" value="1"/>
</dbReference>
<dbReference type="OrthoDB" id="4062651at2759"/>
<evidence type="ECO:0000256" key="7">
    <source>
        <dbReference type="SAM" id="MobiDB-lite"/>
    </source>
</evidence>
<keyword evidence="10" id="KW-1185">Reference proteome</keyword>
<dbReference type="InterPro" id="IPR000719">
    <property type="entry name" value="Prot_kinase_dom"/>
</dbReference>
<evidence type="ECO:0000256" key="6">
    <source>
        <dbReference type="ARBA" id="ARBA00022840"/>
    </source>
</evidence>
<evidence type="ECO:0000313" key="10">
    <source>
        <dbReference type="Proteomes" id="UP000054560"/>
    </source>
</evidence>
<protein>
    <submittedName>
        <fullName evidence="9">TKL/LISK/LISK-DD1 protein kinase</fullName>
    </submittedName>
</protein>
<dbReference type="GO" id="GO:0004674">
    <property type="term" value="F:protein serine/threonine kinase activity"/>
    <property type="evidence" value="ECO:0007669"/>
    <property type="project" value="UniProtKB-KW"/>
</dbReference>
<keyword evidence="2" id="KW-0723">Serine/threonine-protein kinase</keyword>
<reference evidence="9 10" key="1">
    <citation type="submission" date="2011-02" db="EMBL/GenBank/DDBJ databases">
        <title>The Genome Sequence of Sphaeroforma arctica JP610.</title>
        <authorList>
            <consortium name="The Broad Institute Genome Sequencing Platform"/>
            <person name="Russ C."/>
            <person name="Cuomo C."/>
            <person name="Young S.K."/>
            <person name="Zeng Q."/>
            <person name="Gargeya S."/>
            <person name="Alvarado L."/>
            <person name="Berlin A."/>
            <person name="Chapman S.B."/>
            <person name="Chen Z."/>
            <person name="Freedman E."/>
            <person name="Gellesch M."/>
            <person name="Goldberg J."/>
            <person name="Griggs A."/>
            <person name="Gujja S."/>
            <person name="Heilman E."/>
            <person name="Heiman D."/>
            <person name="Howarth C."/>
            <person name="Mehta T."/>
            <person name="Neiman D."/>
            <person name="Pearson M."/>
            <person name="Roberts A."/>
            <person name="Saif S."/>
            <person name="Shea T."/>
            <person name="Shenoy N."/>
            <person name="Sisk P."/>
            <person name="Stolte C."/>
            <person name="Sykes S."/>
            <person name="White J."/>
            <person name="Yandava C."/>
            <person name="Burger G."/>
            <person name="Gray M.W."/>
            <person name="Holland P.W.H."/>
            <person name="King N."/>
            <person name="Lang F.B.F."/>
            <person name="Roger A.J."/>
            <person name="Ruiz-Trillo I."/>
            <person name="Haas B."/>
            <person name="Nusbaum C."/>
            <person name="Birren B."/>
        </authorList>
    </citation>
    <scope>NUCLEOTIDE SEQUENCE [LARGE SCALE GENOMIC DNA]</scope>
    <source>
        <strain evidence="9 10">JP610</strain>
    </source>
</reference>
<dbReference type="SUPFAM" id="SSF56112">
    <property type="entry name" value="Protein kinase-like (PK-like)"/>
    <property type="match status" value="1"/>
</dbReference>
<evidence type="ECO:0000256" key="5">
    <source>
        <dbReference type="ARBA" id="ARBA00022777"/>
    </source>
</evidence>
<gene>
    <name evidence="9" type="ORF">SARC_00053</name>
</gene>
<dbReference type="InterPro" id="IPR050940">
    <property type="entry name" value="Actin_reg-Ser/Thr_kinase"/>
</dbReference>
<keyword evidence="4" id="KW-0547">Nucleotide-binding</keyword>
<evidence type="ECO:0000256" key="3">
    <source>
        <dbReference type="ARBA" id="ARBA00022679"/>
    </source>
</evidence>
<evidence type="ECO:0000313" key="9">
    <source>
        <dbReference type="EMBL" id="KNC87796.1"/>
    </source>
</evidence>
<feature type="domain" description="Protein kinase" evidence="8">
    <location>
        <begin position="1"/>
        <end position="189"/>
    </location>
</feature>